<protein>
    <recommendedName>
        <fullName evidence="1">Novel STAND NTPase 1 domain-containing protein</fullName>
    </recommendedName>
</protein>
<proteinExistence type="predicted"/>
<gene>
    <name evidence="2" type="ORF">DI392_17945</name>
</gene>
<accession>A0A2U3B5B7</accession>
<reference evidence="2 3" key="1">
    <citation type="submission" date="2018-05" db="EMBL/GenBank/DDBJ databases">
        <title>Vibrio limimaris sp. nov., isolated from marine sediment.</title>
        <authorList>
            <person name="Li C.-M."/>
        </authorList>
    </citation>
    <scope>NUCLEOTIDE SEQUENCE [LARGE SCALE GENOMIC DNA]</scope>
    <source>
        <strain evidence="2 3">E4404</strain>
    </source>
</reference>
<evidence type="ECO:0000259" key="1">
    <source>
        <dbReference type="Pfam" id="PF20703"/>
    </source>
</evidence>
<dbReference type="Pfam" id="PF13424">
    <property type="entry name" value="TPR_12"/>
    <property type="match status" value="3"/>
</dbReference>
<organism evidence="2 3">
    <name type="scientific">Vibrio albus</name>
    <dbReference type="NCBI Taxonomy" id="2200953"/>
    <lineage>
        <taxon>Bacteria</taxon>
        <taxon>Pseudomonadati</taxon>
        <taxon>Pseudomonadota</taxon>
        <taxon>Gammaproteobacteria</taxon>
        <taxon>Vibrionales</taxon>
        <taxon>Vibrionaceae</taxon>
        <taxon>Vibrio</taxon>
    </lineage>
</organism>
<dbReference type="SUPFAM" id="SSF48452">
    <property type="entry name" value="TPR-like"/>
    <property type="match status" value="3"/>
</dbReference>
<dbReference type="PANTHER" id="PTHR46082">
    <property type="entry name" value="ATP/GTP-BINDING PROTEIN-RELATED"/>
    <property type="match status" value="1"/>
</dbReference>
<dbReference type="InterPro" id="IPR011990">
    <property type="entry name" value="TPR-like_helical_dom_sf"/>
</dbReference>
<evidence type="ECO:0000313" key="3">
    <source>
        <dbReference type="Proteomes" id="UP000245362"/>
    </source>
</evidence>
<dbReference type="OrthoDB" id="9782895at2"/>
<evidence type="ECO:0000313" key="2">
    <source>
        <dbReference type="EMBL" id="PWI31914.1"/>
    </source>
</evidence>
<dbReference type="Proteomes" id="UP000245362">
    <property type="component" value="Unassembled WGS sequence"/>
</dbReference>
<dbReference type="Pfam" id="PF20703">
    <property type="entry name" value="nSTAND1"/>
    <property type="match status" value="1"/>
</dbReference>
<dbReference type="PANTHER" id="PTHR46082:SF11">
    <property type="entry name" value="AAA+ ATPASE DOMAIN-CONTAINING PROTEIN-RELATED"/>
    <property type="match status" value="1"/>
</dbReference>
<dbReference type="InterPro" id="IPR053137">
    <property type="entry name" value="NLR-like"/>
</dbReference>
<keyword evidence="3" id="KW-1185">Reference proteome</keyword>
<dbReference type="EMBL" id="QFWT01000013">
    <property type="protein sequence ID" value="PWI31914.1"/>
    <property type="molecule type" value="Genomic_DNA"/>
</dbReference>
<dbReference type="Gene3D" id="1.25.40.10">
    <property type="entry name" value="Tetratricopeptide repeat domain"/>
    <property type="match status" value="3"/>
</dbReference>
<feature type="domain" description="Novel STAND NTPase 1" evidence="1">
    <location>
        <begin position="251"/>
        <end position="672"/>
    </location>
</feature>
<dbReference type="InterPro" id="IPR014721">
    <property type="entry name" value="Ribsml_uS5_D2-typ_fold_subgr"/>
</dbReference>
<dbReference type="Gene3D" id="3.30.230.10">
    <property type="match status" value="1"/>
</dbReference>
<sequence>MVISSYEKKLQRIIFLVGTMIHILTTKNVIKVEATAYTKGCEVTLSRGTERVLNSNKSGTSKSVQEQCWYLKDAATSGLDSFSRLLTRSVNFSIEVKLTPCGDSGLSEFSEGSSSSGLAYALECARVYWQGITLLSDNSVEKMTFKTVTIYATGSVTVDGEVGFIGELDIKIEQLEKLLTKQGHNSHPPFIVFLPESNKDYLPKEKWNDYEERISNLGGELIAVKSLGLALERIIDGYKADEHSGRSYTLPGLNPFGYSQRQIFFGRDDDIRFFSEQAIQAFSQKKAFIVHGGPCVGKSSFILAGLTPQLTEKTEIFRGTFLPKAHYFTPEKLNDTKQFRAAVLTQILQDTGLEPEHYTKIPSAYAQLKKLDKNQDQLRDIKPVLLVIDQVEELLLSERYREFVPYFCHWVSELSLIAPVRFLLIVRSDYQTRFDELSLMPNEELKPMAEAQRAFMVNALSDMLRFTWSLEKKGEAESIKERFIRDARSAPLSSVSFALSLIHEKSKEQKLPTFTHKLYESLGTLDGVITTQADYAVKNICQTRFKDMGEKEQKQAKIHLLHDLFSAFIGIDHQGIPVSLSVRYRDLSHYRNANDLDQLIRGLMKGGLIVGNGSTDNPQLRLAHNILLPNNKYSDNRLWSEVHTWFEKNREQLEWLRDIRGRYDLWLTHNNNKYLLTHKEELATGQVLESQARFGNELLRQYLNTSCLHQTKRTIKRISWFTAVSLFFLALTFWFYLDAEQQRRQAEQVTELQAGILHDLNPDDMTPLILRLFRENLLQEKNGEQLLIGFNNTLRNADFADIFRQTLLKKVVRPVEIRVQNKLAESPSLQNTLKLQLGKLYIEWGLYKDAEKYISDVVRFDTEKKGKKHIKTIIAMQKLAVIYEKLSKSDMAQKLNEEILAYYKDNNTENSLDALAAKDSLAEILLKKGEYQQAIKWREEVVDRLTWQYGSTHRQTLAGKINLAHSLNQAGEYQRAKDLQVEVLKAYQYLYGKSDRSTLWAKGELAITLYHIQQYSEAQSLLEDILPVYTNYFGKTDPGTLATKINLAMVLDAKDRFNDSALLLEEVLDVQKNLFGESHENTLTTMNRLASIYQKIGRDKESLMLQKEVFSIEKDKFGETDIRTLFTMNMLASQYKSAKQYNEALRLLEQFRNIAKETFPPKDPVIELSKKALANLLNELGFCQQAQDVLNDKPTRIGERTDGTDATMLEARLLFASGLVEQEQAEQARLLLTDLLEDYKYIKGACDPNLELIQNLVSKNNNILKRNLDTSHIILSKIQHAIELFNTSEVDKALDLQTEAMTESLEKLGPEDSTTLITLNSGSVMWQKLGITETALESRKLHFYTSKKLEGIESDRTADSALYLYKLLLEQKKNDKAAEFREQYLSWLEGKTNEELTPLQTEIKKQLQALPGT</sequence>
<comment type="caution">
    <text evidence="2">The sequence shown here is derived from an EMBL/GenBank/DDBJ whole genome shotgun (WGS) entry which is preliminary data.</text>
</comment>
<name>A0A2U3B5B7_9VIBR</name>
<dbReference type="InterPro" id="IPR049052">
    <property type="entry name" value="nSTAND1"/>
</dbReference>